<dbReference type="Gene3D" id="1.20.190.10">
    <property type="entry name" value="Pesticidal crystal protein, N-terminal domain"/>
    <property type="match status" value="1"/>
</dbReference>
<dbReference type="SUPFAM" id="SSF51096">
    <property type="entry name" value="delta-Endotoxin (insectocide), middle domain"/>
    <property type="match status" value="1"/>
</dbReference>
<comment type="caution">
    <text evidence="9">The sequence shown here is derived from an EMBL/GenBank/DDBJ whole genome shotgun (WGS) entry which is preliminary data.</text>
</comment>
<keyword evidence="3" id="KW-0749">Sporulation</keyword>
<evidence type="ECO:0000313" key="9">
    <source>
        <dbReference type="EMBL" id="KAA6448369.1"/>
    </source>
</evidence>
<evidence type="ECO:0000259" key="8">
    <source>
        <dbReference type="Pfam" id="PF03945"/>
    </source>
</evidence>
<evidence type="ECO:0000256" key="4">
    <source>
        <dbReference type="ARBA" id="ARBA00023026"/>
    </source>
</evidence>
<dbReference type="InterPro" id="IPR036716">
    <property type="entry name" value="Pest_crys_N_sf"/>
</dbReference>
<comment type="similarity">
    <text evidence="1">Belongs to the delta endotoxin family.</text>
</comment>
<dbReference type="Gene3D" id="2.60.120.260">
    <property type="entry name" value="Galactose-binding domain-like"/>
    <property type="match status" value="1"/>
</dbReference>
<evidence type="ECO:0000256" key="2">
    <source>
        <dbReference type="ARBA" id="ARBA00022656"/>
    </source>
</evidence>
<sequence length="798" mass="90260">MIRLYPIFTKIMRLFVERLLQEYTAELRILKVYTLHILDRCIKIYDYIRSEKMNSYQNENEIVNVVPSNVNASNTYPFTNNPSAIMFDEISPSSIGLGTLLSLFLDYKSLLGSPSITGGIGFLQSIIGIIAGANVATVTIDDVQRLINQSLDTYTRQQAESRMNSITNDYNQYLLNLRDYINGRTDRNNFVQSLRMNEQRLRNELDSFFSLRGRELLLLPNFVQVALLHLAILRDAVVHGGPDLERPFVSETAQTSFLTRPPSSSFQEALSTSIRIYSNYCTQEYHNGLTQMRNRGNSGRDWLNFNAYRRELTLSVLDFVSIFPFFDPILYHITRNFSLPINSQLSRVIYTNPAGFLNANGSEGWYAPRHNNTVTFSSIESNIPGPTTSRFLQNIDIFTNGLGVGANPNRTQSWQGNINSNFNGTRDHFGLTNGQPRGISGQNIFRVISTVHTLDLRSFGVSGADFLHTTGQTSQYRVPQFPPSGIGVHHGPISQFLPGKRSNIPTANDYTHLLSRVANITAGLQPVVQGQRNSVVIHGWTHRSLTRENIIVPNNITQIPAVKTSFYSNCTVVSGPGSTGGDLVKLNANGRFDIQVQFQPPQTNYRIRLRYAAVSTSSINITFSGAAHPSTLPSTTSSLNNLQYEHFGYFNVVGTFIPSLGNMLSIINISSNSNVVIDKIEFIPVGTFANHSLEATQEYNYPKNTNSTYNQIYNNYDQKNMENTYQPTYDNGYEQNHYNYYDSGYNDTYNQNIVNTYDQEYNNYNQNSNDMYNQKYTSNYNQNSGCTCKQCYNENYPK</sequence>
<gene>
    <name evidence="9" type="ORF">DX932_30865</name>
</gene>
<dbReference type="GO" id="GO:0030435">
    <property type="term" value="P:sporulation resulting in formation of a cellular spore"/>
    <property type="evidence" value="ECO:0007669"/>
    <property type="project" value="UniProtKB-KW"/>
</dbReference>
<dbReference type="InterPro" id="IPR036399">
    <property type="entry name" value="Pest_cryst_cen_dom_sf"/>
</dbReference>
<dbReference type="GO" id="GO:0001907">
    <property type="term" value="P:symbiont-mediated killing of host cell"/>
    <property type="evidence" value="ECO:0007669"/>
    <property type="project" value="InterPro"/>
</dbReference>
<evidence type="ECO:0000259" key="6">
    <source>
        <dbReference type="Pfam" id="PF00555"/>
    </source>
</evidence>
<name>A0A9W7PZ95_BACCE</name>
<organism evidence="9 10">
    <name type="scientific">Bacillus cereus</name>
    <dbReference type="NCBI Taxonomy" id="1396"/>
    <lineage>
        <taxon>Bacteria</taxon>
        <taxon>Bacillati</taxon>
        <taxon>Bacillota</taxon>
        <taxon>Bacilli</taxon>
        <taxon>Bacillales</taxon>
        <taxon>Bacillaceae</taxon>
        <taxon>Bacillus</taxon>
        <taxon>Bacillus cereus group</taxon>
    </lineage>
</organism>
<evidence type="ECO:0000256" key="5">
    <source>
        <dbReference type="ARBA" id="ARBA00029653"/>
    </source>
</evidence>
<accession>A0A9W7PZ95</accession>
<dbReference type="EMBL" id="QSMZ01000054">
    <property type="protein sequence ID" value="KAA6448369.1"/>
    <property type="molecule type" value="Genomic_DNA"/>
</dbReference>
<feature type="domain" description="Pesticidal crystal protein" evidence="6">
    <location>
        <begin position="342"/>
        <end position="545"/>
    </location>
</feature>
<dbReference type="InterPro" id="IPR005639">
    <property type="entry name" value="Pest_crys_dom_I"/>
</dbReference>
<evidence type="ECO:0000256" key="1">
    <source>
        <dbReference type="ARBA" id="ARBA00007819"/>
    </source>
</evidence>
<dbReference type="GO" id="GO:0005102">
    <property type="term" value="F:signaling receptor binding"/>
    <property type="evidence" value="ECO:0007669"/>
    <property type="project" value="InterPro"/>
</dbReference>
<feature type="domain" description="Pesticidal crystal protein" evidence="8">
    <location>
        <begin position="140"/>
        <end position="327"/>
    </location>
</feature>
<dbReference type="SUPFAM" id="SSF49785">
    <property type="entry name" value="Galactose-binding domain-like"/>
    <property type="match status" value="1"/>
</dbReference>
<dbReference type="Pfam" id="PF03945">
    <property type="entry name" value="Endotoxin_N"/>
    <property type="match status" value="1"/>
</dbReference>
<dbReference type="SUPFAM" id="SSF56849">
    <property type="entry name" value="delta-Endotoxin (insectocide), N-terminal domain"/>
    <property type="match status" value="1"/>
</dbReference>
<dbReference type="AlphaFoldDB" id="A0A9W7PZ95"/>
<protein>
    <recommendedName>
        <fullName evidence="5">Crystaline entomocidal protoxin</fullName>
    </recommendedName>
</protein>
<dbReference type="GO" id="GO:0090729">
    <property type="term" value="F:toxin activity"/>
    <property type="evidence" value="ECO:0007669"/>
    <property type="project" value="UniProtKB-KW"/>
</dbReference>
<evidence type="ECO:0000259" key="7">
    <source>
        <dbReference type="Pfam" id="PF03944"/>
    </source>
</evidence>
<proteinExistence type="inferred from homology"/>
<dbReference type="InterPro" id="IPR008979">
    <property type="entry name" value="Galactose-bd-like_sf"/>
</dbReference>
<dbReference type="CDD" id="cd04085">
    <property type="entry name" value="delta_endotoxin_C"/>
    <property type="match status" value="1"/>
</dbReference>
<feature type="domain" description="Pesticidal crystal protein" evidence="7">
    <location>
        <begin position="556"/>
        <end position="685"/>
    </location>
</feature>
<evidence type="ECO:0000313" key="10">
    <source>
        <dbReference type="Proteomes" id="UP000323321"/>
    </source>
</evidence>
<dbReference type="InterPro" id="IPR001178">
    <property type="entry name" value="Pest_cryst_dom_II"/>
</dbReference>
<keyword evidence="4" id="KW-0843">Virulence</keyword>
<keyword evidence="2" id="KW-0800">Toxin</keyword>
<dbReference type="Pfam" id="PF00555">
    <property type="entry name" value="Endotoxin_M"/>
    <property type="match status" value="1"/>
</dbReference>
<dbReference type="Pfam" id="PF03944">
    <property type="entry name" value="Endotoxin_C"/>
    <property type="match status" value="1"/>
</dbReference>
<dbReference type="Gene3D" id="2.100.10.10">
    <property type="entry name" value="Pesticidal crystal protein, central domain"/>
    <property type="match status" value="1"/>
</dbReference>
<reference evidence="9 10" key="1">
    <citation type="submission" date="2018-08" db="EMBL/GenBank/DDBJ databases">
        <title>Bacillus phenotypic plasticity.</title>
        <authorList>
            <person name="Hurtado E."/>
        </authorList>
    </citation>
    <scope>NUCLEOTIDE SEQUENCE [LARGE SCALE GENOMIC DNA]</scope>
    <source>
        <strain evidence="9 10">111b</strain>
    </source>
</reference>
<evidence type="ECO:0000256" key="3">
    <source>
        <dbReference type="ARBA" id="ARBA00022969"/>
    </source>
</evidence>
<dbReference type="InterPro" id="IPR005638">
    <property type="entry name" value="Pest_crys_dom-III"/>
</dbReference>
<dbReference type="Proteomes" id="UP000323321">
    <property type="component" value="Unassembled WGS sequence"/>
</dbReference>